<dbReference type="GeneID" id="26305324"/>
<dbReference type="InterPro" id="IPR017904">
    <property type="entry name" value="ADF/Cofilin"/>
</dbReference>
<evidence type="ECO:0000256" key="5">
    <source>
        <dbReference type="ARBA" id="ARBA00032427"/>
    </source>
</evidence>
<dbReference type="GO" id="GO:0015629">
    <property type="term" value="C:actin cytoskeleton"/>
    <property type="evidence" value="ECO:0007669"/>
    <property type="project" value="InterPro"/>
</dbReference>
<reference evidence="8" key="1">
    <citation type="submission" date="2014-07" db="EMBL/GenBank/DDBJ databases">
        <title>Draft genome sequence of the yeast Pseudozyma antarctica JCM 10317 known as a producer of lipase B which used in a wide range of industrial applications.</title>
        <authorList>
            <person name="Morita T."/>
            <person name="Saika A."/>
            <person name="Koike H."/>
        </authorList>
    </citation>
    <scope>NUCLEOTIDE SEQUENCE</scope>
    <source>
        <strain evidence="8">JCM 10317</strain>
    </source>
</reference>
<dbReference type="PANTHER" id="PTHR11913">
    <property type="entry name" value="COFILIN-RELATED"/>
    <property type="match status" value="1"/>
</dbReference>
<sequence>MGGREGDARTSSVHSPARPPRVIAHHSEPCRNPSFHIHLYTSFPTSVFLVSEMSSGVAVSQECLAQFQELKLGKKIKYIIYTLNAQNTEIVVAKTSTSSSYDDFLAELPPAECRYAIYDFEYEKGDEGKRNKICFFTWSPDDAKIKQKMVFASSKDALRKALVGISSEIQGTDFSEVSHETVLEKVSRSTF</sequence>
<evidence type="ECO:0000256" key="3">
    <source>
        <dbReference type="ARBA" id="ARBA00015630"/>
    </source>
</evidence>
<evidence type="ECO:0000256" key="6">
    <source>
        <dbReference type="SAM" id="MobiDB-lite"/>
    </source>
</evidence>
<feature type="region of interest" description="Disordered" evidence="6">
    <location>
        <begin position="1"/>
        <end position="25"/>
    </location>
</feature>
<name>A0A081CHP3_PSEA2</name>
<evidence type="ECO:0000313" key="9">
    <source>
        <dbReference type="Proteomes" id="UP000053758"/>
    </source>
</evidence>
<comment type="similarity">
    <text evidence="2">Belongs to the actin-binding proteins ADF family.</text>
</comment>
<proteinExistence type="inferred from homology"/>
<dbReference type="EMBL" id="DF830079">
    <property type="protein sequence ID" value="GAK66189.1"/>
    <property type="molecule type" value="Genomic_DNA"/>
</dbReference>
<evidence type="ECO:0000259" key="7">
    <source>
        <dbReference type="PROSITE" id="PS51263"/>
    </source>
</evidence>
<keyword evidence="9" id="KW-1185">Reference proteome</keyword>
<feature type="domain" description="ADF-H" evidence="7">
    <location>
        <begin position="56"/>
        <end position="187"/>
    </location>
</feature>
<dbReference type="SUPFAM" id="SSF55753">
    <property type="entry name" value="Actin depolymerizing proteins"/>
    <property type="match status" value="1"/>
</dbReference>
<dbReference type="InterPro" id="IPR002108">
    <property type="entry name" value="ADF-H"/>
</dbReference>
<dbReference type="RefSeq" id="XP_014655434.1">
    <property type="nucleotide sequence ID" value="XM_014799948.1"/>
</dbReference>
<dbReference type="SMART" id="SM00102">
    <property type="entry name" value="ADF"/>
    <property type="match status" value="1"/>
</dbReference>
<dbReference type="Proteomes" id="UP000053758">
    <property type="component" value="Unassembled WGS sequence"/>
</dbReference>
<protein>
    <recommendedName>
        <fullName evidence="3">Cofilin</fullName>
    </recommendedName>
    <alternativeName>
        <fullName evidence="5">Actin-depolymerizing factor 1</fullName>
    </alternativeName>
</protein>
<dbReference type="GO" id="GO:0003779">
    <property type="term" value="F:actin binding"/>
    <property type="evidence" value="ECO:0007669"/>
    <property type="project" value="UniProtKB-KW"/>
</dbReference>
<dbReference type="AlphaFoldDB" id="A0A081CHP3"/>
<evidence type="ECO:0000313" key="8">
    <source>
        <dbReference type="EMBL" id="GAK66189.1"/>
    </source>
</evidence>
<dbReference type="Pfam" id="PF00241">
    <property type="entry name" value="Cofilin_ADF"/>
    <property type="match status" value="1"/>
</dbReference>
<evidence type="ECO:0000256" key="2">
    <source>
        <dbReference type="ARBA" id="ARBA00006844"/>
    </source>
</evidence>
<dbReference type="InterPro" id="IPR029006">
    <property type="entry name" value="ADF-H/Gelsolin-like_dom_sf"/>
</dbReference>
<evidence type="ECO:0000256" key="4">
    <source>
        <dbReference type="ARBA" id="ARBA00023203"/>
    </source>
</evidence>
<comment type="subcellular location">
    <subcellularLocation>
        <location evidence="1">Nucleus matrix</location>
    </subcellularLocation>
</comment>
<dbReference type="HOGENOM" id="CLU_094004_4_0_1"/>
<dbReference type="PROSITE" id="PS51263">
    <property type="entry name" value="ADF_H"/>
    <property type="match status" value="1"/>
</dbReference>
<dbReference type="GO" id="GO:0030042">
    <property type="term" value="P:actin filament depolymerization"/>
    <property type="evidence" value="ECO:0007669"/>
    <property type="project" value="InterPro"/>
</dbReference>
<dbReference type="GO" id="GO:0016363">
    <property type="term" value="C:nuclear matrix"/>
    <property type="evidence" value="ECO:0007669"/>
    <property type="project" value="UniProtKB-SubCell"/>
</dbReference>
<dbReference type="Gene3D" id="3.40.20.10">
    <property type="entry name" value="Severin"/>
    <property type="match status" value="1"/>
</dbReference>
<gene>
    <name evidence="8" type="ORF">PAN0_012d4411</name>
</gene>
<dbReference type="CDD" id="cd11286">
    <property type="entry name" value="ADF_cofilin_like"/>
    <property type="match status" value="1"/>
</dbReference>
<keyword evidence="4" id="KW-0009">Actin-binding</keyword>
<evidence type="ECO:0000256" key="1">
    <source>
        <dbReference type="ARBA" id="ARBA00004109"/>
    </source>
</evidence>
<organism evidence="8">
    <name type="scientific">Pseudozyma antarctica</name>
    <name type="common">Yeast</name>
    <name type="synonym">Candida antarctica</name>
    <dbReference type="NCBI Taxonomy" id="84753"/>
    <lineage>
        <taxon>Eukaryota</taxon>
        <taxon>Fungi</taxon>
        <taxon>Dikarya</taxon>
        <taxon>Basidiomycota</taxon>
        <taxon>Ustilaginomycotina</taxon>
        <taxon>Ustilaginomycetes</taxon>
        <taxon>Ustilaginales</taxon>
        <taxon>Ustilaginaceae</taxon>
        <taxon>Moesziomyces</taxon>
    </lineage>
</organism>
<accession>A0A081CHP3</accession>